<evidence type="ECO:0000256" key="10">
    <source>
        <dbReference type="ARBA" id="ARBA00048169"/>
    </source>
</evidence>
<dbReference type="OrthoDB" id="9810298at2"/>
<evidence type="ECO:0000259" key="11">
    <source>
        <dbReference type="Pfam" id="PF01379"/>
    </source>
</evidence>
<comment type="caution">
    <text evidence="12">The sequence shown here is derived from an EMBL/GenBank/DDBJ whole genome shotgun (WGS) entry which is preliminary data.</text>
</comment>
<feature type="domain" description="Porphobilinogen deaminase N-terminal" evidence="11">
    <location>
        <begin position="3"/>
        <end position="115"/>
    </location>
</feature>
<dbReference type="Proteomes" id="UP000175679">
    <property type="component" value="Unassembled WGS sequence"/>
</dbReference>
<reference evidence="12 13" key="1">
    <citation type="submission" date="2016-09" db="EMBL/GenBank/DDBJ databases">
        <title>Genomic evidence for plant-parasitic nematodes as the earliest Wolbachia hosts.</title>
        <authorList>
            <person name="Brown A.M."/>
            <person name="Wasala S.K."/>
            <person name="Howe D.K."/>
            <person name="Peetz A.B."/>
            <person name="Zasada I.A."/>
            <person name="Denver D.R."/>
        </authorList>
    </citation>
    <scope>NUCLEOTIDE SEQUENCE [LARGE SCALE GENOMIC DNA]</scope>
    <source>
        <strain evidence="13">wPpe</strain>
    </source>
</reference>
<accession>A0A1E7QL49</accession>
<dbReference type="EC" id="2.5.1.61" evidence="4"/>
<sequence>MTIKIGTRVSSLAVAQALEVKLKLLDNFPSLSIKIKTSGDKYAHANLAEIGGKGLFIKEIENALLIDSIDIGVHSLKDVPAFYSTDLTIPCTLKRSSPYDVLISSKYNNLQSLPLKMPQ</sequence>
<dbReference type="EMBL" id="MJMG01000001">
    <property type="protein sequence ID" value="OEY87163.1"/>
    <property type="molecule type" value="Genomic_DNA"/>
</dbReference>
<comment type="function">
    <text evidence="1">Tetrapolymerization of the monopyrrole PBG into the hydroxymethylbilane pre-uroporphyrinogen in several discrete steps.</text>
</comment>
<protein>
    <recommendedName>
        <fullName evidence="5">Porphobilinogen deaminase</fullName>
        <ecNumber evidence="4">2.5.1.61</ecNumber>
    </recommendedName>
    <alternativeName>
        <fullName evidence="9">Hydroxymethylbilane synthase</fullName>
    </alternativeName>
    <alternativeName>
        <fullName evidence="8">Pre-uroporphyrinogen synthase</fullName>
    </alternativeName>
</protein>
<evidence type="ECO:0000313" key="13">
    <source>
        <dbReference type="Proteomes" id="UP000175679"/>
    </source>
</evidence>
<dbReference type="InterPro" id="IPR000860">
    <property type="entry name" value="HemC"/>
</dbReference>
<keyword evidence="6" id="KW-0808">Transferase</keyword>
<name>A0A1E7QL49_WOLPI</name>
<comment type="similarity">
    <text evidence="3">Belongs to the HMBS family.</text>
</comment>
<dbReference type="SUPFAM" id="SSF53850">
    <property type="entry name" value="Periplasmic binding protein-like II"/>
    <property type="match status" value="1"/>
</dbReference>
<evidence type="ECO:0000256" key="6">
    <source>
        <dbReference type="ARBA" id="ARBA00022679"/>
    </source>
</evidence>
<comment type="pathway">
    <text evidence="2">Porphyrin-containing compound metabolism; protoporphyrin-IX biosynthesis; coproporphyrinogen-III from 5-aminolevulinate: step 2/4.</text>
</comment>
<dbReference type="GO" id="GO:0005737">
    <property type="term" value="C:cytoplasm"/>
    <property type="evidence" value="ECO:0007669"/>
    <property type="project" value="TreeGrafter"/>
</dbReference>
<organism evidence="12 13">
    <name type="scientific">Wolbachia pipientis</name>
    <dbReference type="NCBI Taxonomy" id="955"/>
    <lineage>
        <taxon>Bacteria</taxon>
        <taxon>Pseudomonadati</taxon>
        <taxon>Pseudomonadota</taxon>
        <taxon>Alphaproteobacteria</taxon>
        <taxon>Rickettsiales</taxon>
        <taxon>Anaplasmataceae</taxon>
        <taxon>Wolbachieae</taxon>
        <taxon>Wolbachia</taxon>
    </lineage>
</organism>
<dbReference type="AlphaFoldDB" id="A0A1E7QL49"/>
<dbReference type="GO" id="GO:0006782">
    <property type="term" value="P:protoporphyrinogen IX biosynthetic process"/>
    <property type="evidence" value="ECO:0007669"/>
    <property type="project" value="UniProtKB-UniPathway"/>
</dbReference>
<gene>
    <name evidence="12" type="ORF">BIY23_01660</name>
</gene>
<dbReference type="UniPathway" id="UPA00251">
    <property type="reaction ID" value="UER00319"/>
</dbReference>
<evidence type="ECO:0000313" key="12">
    <source>
        <dbReference type="EMBL" id="OEY87163.1"/>
    </source>
</evidence>
<evidence type="ECO:0000256" key="3">
    <source>
        <dbReference type="ARBA" id="ARBA00005638"/>
    </source>
</evidence>
<dbReference type="InterPro" id="IPR022417">
    <property type="entry name" value="Porphobilin_deaminase_N"/>
</dbReference>
<evidence type="ECO:0000256" key="9">
    <source>
        <dbReference type="ARBA" id="ARBA00033064"/>
    </source>
</evidence>
<evidence type="ECO:0000256" key="1">
    <source>
        <dbReference type="ARBA" id="ARBA00002869"/>
    </source>
</evidence>
<evidence type="ECO:0000256" key="7">
    <source>
        <dbReference type="ARBA" id="ARBA00023244"/>
    </source>
</evidence>
<comment type="catalytic activity">
    <reaction evidence="10">
        <text>4 porphobilinogen + H2O = hydroxymethylbilane + 4 NH4(+)</text>
        <dbReference type="Rhea" id="RHEA:13185"/>
        <dbReference type="ChEBI" id="CHEBI:15377"/>
        <dbReference type="ChEBI" id="CHEBI:28938"/>
        <dbReference type="ChEBI" id="CHEBI:57845"/>
        <dbReference type="ChEBI" id="CHEBI:58126"/>
        <dbReference type="EC" id="2.5.1.61"/>
    </reaction>
</comment>
<evidence type="ECO:0000256" key="4">
    <source>
        <dbReference type="ARBA" id="ARBA00012655"/>
    </source>
</evidence>
<keyword evidence="13" id="KW-1185">Reference proteome</keyword>
<keyword evidence="7" id="KW-0627">Porphyrin biosynthesis</keyword>
<dbReference type="PRINTS" id="PR00151">
    <property type="entry name" value="PORPHBDMNASE"/>
</dbReference>
<dbReference type="PANTHER" id="PTHR11557:SF0">
    <property type="entry name" value="PORPHOBILINOGEN DEAMINASE"/>
    <property type="match status" value="1"/>
</dbReference>
<evidence type="ECO:0000256" key="2">
    <source>
        <dbReference type="ARBA" id="ARBA00004735"/>
    </source>
</evidence>
<dbReference type="GO" id="GO:0004418">
    <property type="term" value="F:hydroxymethylbilane synthase activity"/>
    <property type="evidence" value="ECO:0007669"/>
    <property type="project" value="UniProtKB-EC"/>
</dbReference>
<dbReference type="Gene3D" id="3.40.190.10">
    <property type="entry name" value="Periplasmic binding protein-like II"/>
    <property type="match status" value="1"/>
</dbReference>
<evidence type="ECO:0000256" key="8">
    <source>
        <dbReference type="ARBA" id="ARBA00030685"/>
    </source>
</evidence>
<dbReference type="PANTHER" id="PTHR11557">
    <property type="entry name" value="PORPHOBILINOGEN DEAMINASE"/>
    <property type="match status" value="1"/>
</dbReference>
<evidence type="ECO:0000256" key="5">
    <source>
        <dbReference type="ARBA" id="ARBA00016519"/>
    </source>
</evidence>
<dbReference type="Pfam" id="PF01379">
    <property type="entry name" value="Porphobil_deam"/>
    <property type="match status" value="1"/>
</dbReference>
<proteinExistence type="inferred from homology"/>